<dbReference type="AlphaFoldDB" id="A0A1W2AXT9"/>
<dbReference type="GO" id="GO:0006355">
    <property type="term" value="P:regulation of DNA-templated transcription"/>
    <property type="evidence" value="ECO:0007669"/>
    <property type="project" value="InterPro"/>
</dbReference>
<keyword evidence="1" id="KW-1133">Transmembrane helix</keyword>
<name>A0A1W2AXT9_9BACT</name>
<dbReference type="STRING" id="1121400.SAMN02746065_106109"/>
<feature type="transmembrane region" description="Helical" evidence="1">
    <location>
        <begin position="6"/>
        <end position="29"/>
    </location>
</feature>
<accession>A0A1W2AXT9</accession>
<evidence type="ECO:0000313" key="2">
    <source>
        <dbReference type="EMBL" id="SMC64988.1"/>
    </source>
</evidence>
<evidence type="ECO:0000313" key="3">
    <source>
        <dbReference type="Proteomes" id="UP000192418"/>
    </source>
</evidence>
<sequence>MKSVFIAGIVFTGIFLVLLVVAAIFFMIFKMRQGGAQDRSKQNEEATMIQEIYTGLSRMEQRVEALETILMEQKKGNNT</sequence>
<dbReference type="EMBL" id="FWXY01000006">
    <property type="protein sequence ID" value="SMC64988.1"/>
    <property type="molecule type" value="Genomic_DNA"/>
</dbReference>
<dbReference type="GO" id="GO:0009271">
    <property type="term" value="P:phage shock"/>
    <property type="evidence" value="ECO:0007669"/>
    <property type="project" value="InterPro"/>
</dbReference>
<reference evidence="2 3" key="1">
    <citation type="submission" date="2017-04" db="EMBL/GenBank/DDBJ databases">
        <authorList>
            <person name="Afonso C.L."/>
            <person name="Miller P.J."/>
            <person name="Scott M.A."/>
            <person name="Spackman E."/>
            <person name="Goraichik I."/>
            <person name="Dimitrov K.M."/>
            <person name="Suarez D.L."/>
            <person name="Swayne D.E."/>
        </authorList>
    </citation>
    <scope>NUCLEOTIDE SEQUENCE [LARGE SCALE GENOMIC DNA]</scope>
    <source>
        <strain evidence="2 3">DSM 3385</strain>
    </source>
</reference>
<dbReference type="InterPro" id="IPR009554">
    <property type="entry name" value="Phageshock_PspB"/>
</dbReference>
<proteinExistence type="predicted"/>
<dbReference type="Pfam" id="PF06667">
    <property type="entry name" value="PspB"/>
    <property type="match status" value="1"/>
</dbReference>
<dbReference type="Proteomes" id="UP000192418">
    <property type="component" value="Unassembled WGS sequence"/>
</dbReference>
<dbReference type="RefSeq" id="WP_084068047.1">
    <property type="nucleotide sequence ID" value="NZ_FWXY01000006.1"/>
</dbReference>
<evidence type="ECO:0000256" key="1">
    <source>
        <dbReference type="SAM" id="Phobius"/>
    </source>
</evidence>
<keyword evidence="1" id="KW-0472">Membrane</keyword>
<keyword evidence="1" id="KW-0812">Transmembrane</keyword>
<keyword evidence="3" id="KW-1185">Reference proteome</keyword>
<dbReference type="OrthoDB" id="5423081at2"/>
<gene>
    <name evidence="2" type="ORF">SAMN02746065_106109</name>
</gene>
<organism evidence="2 3">
    <name type="scientific">Desulfocicer vacuolatum DSM 3385</name>
    <dbReference type="NCBI Taxonomy" id="1121400"/>
    <lineage>
        <taxon>Bacteria</taxon>
        <taxon>Pseudomonadati</taxon>
        <taxon>Thermodesulfobacteriota</taxon>
        <taxon>Desulfobacteria</taxon>
        <taxon>Desulfobacterales</taxon>
        <taxon>Desulfobacteraceae</taxon>
        <taxon>Desulfocicer</taxon>
    </lineage>
</organism>
<protein>
    <submittedName>
        <fullName evidence="2">Phage shock protein B</fullName>
    </submittedName>
</protein>